<evidence type="ECO:0000313" key="9">
    <source>
        <dbReference type="Proteomes" id="UP001175271"/>
    </source>
</evidence>
<comment type="similarity">
    <text evidence="1 6">Belongs to the glycosyl hydrolase 1 family.</text>
</comment>
<dbReference type="GO" id="GO:0008422">
    <property type="term" value="F:beta-glucosidase activity"/>
    <property type="evidence" value="ECO:0007669"/>
    <property type="project" value="TreeGrafter"/>
</dbReference>
<organism evidence="8 9">
    <name type="scientific">Steinernema hermaphroditum</name>
    <dbReference type="NCBI Taxonomy" id="289476"/>
    <lineage>
        <taxon>Eukaryota</taxon>
        <taxon>Metazoa</taxon>
        <taxon>Ecdysozoa</taxon>
        <taxon>Nematoda</taxon>
        <taxon>Chromadorea</taxon>
        <taxon>Rhabditida</taxon>
        <taxon>Tylenchina</taxon>
        <taxon>Panagrolaimomorpha</taxon>
        <taxon>Strongyloidoidea</taxon>
        <taxon>Steinernematidae</taxon>
        <taxon>Steinernema</taxon>
    </lineage>
</organism>
<keyword evidence="9" id="KW-1185">Reference proteome</keyword>
<proteinExistence type="inferred from homology"/>
<keyword evidence="7" id="KW-0472">Membrane</keyword>
<comment type="caution">
    <text evidence="8">The sequence shown here is derived from an EMBL/GenBank/DDBJ whole genome shotgun (WGS) entry which is preliminary data.</text>
</comment>
<dbReference type="PANTHER" id="PTHR10353:SF36">
    <property type="entry name" value="LP05116P"/>
    <property type="match status" value="1"/>
</dbReference>
<sequence>MLCSAAFQMTHNRLHSSKPKKSCTGCPLLLAICGAAIIGILMVKNWNKAAEDRGSANRLGCGYSSGQVLKFPPNFRWSVATSAYQTEGAAHSQGRGQSIWDRFLHKQHKTPDHSNGDIATDSYHHIEEDVQMLKYLGVNQYRFSLSWSRLLPNGLTTKINKKGVHYYNQLISALLNEGIEPVVTLYHWDLPLSLGDRGGWINGEIVNWFGNYTEFCFKTFGDRVKTWITLNEPHTQSVYGYCGDVAEHAPGGFQQHCEWAMYLAAHHMLLAHGRAARLYQDVYQKTQKGKIGITLDSKWTEPSSDTVSDREAADLAFQSQFGWFAHPIFSSEGDYPMAMQNRMYELSRSEGRSSSRLPTFTPKEIMLLKGSADFLGLNYYISLIASTNLELPVTDVSRTTNSQKGRDIGALLYFNSSWPKMGPSDSWIRYYPEGLRKTLNYVKEHYANVPVLITENGCMDRPHDGLNDEDRIFYLKGHLESVWRAIHEDGVNVFGYTVWSLLDNFEWNDGFTRRFGLYHVDFHSSVRTRTPKRSAKWYKEVANTNSLRL</sequence>
<dbReference type="GO" id="GO:0005975">
    <property type="term" value="P:carbohydrate metabolic process"/>
    <property type="evidence" value="ECO:0007669"/>
    <property type="project" value="InterPro"/>
</dbReference>
<evidence type="ECO:0000256" key="6">
    <source>
        <dbReference type="RuleBase" id="RU003690"/>
    </source>
</evidence>
<evidence type="ECO:0000256" key="1">
    <source>
        <dbReference type="ARBA" id="ARBA00010838"/>
    </source>
</evidence>
<evidence type="ECO:0000313" key="8">
    <source>
        <dbReference type="EMBL" id="KAK0414299.1"/>
    </source>
</evidence>
<dbReference type="Proteomes" id="UP001175271">
    <property type="component" value="Unassembled WGS sequence"/>
</dbReference>
<dbReference type="AlphaFoldDB" id="A0AA39HZW8"/>
<keyword evidence="7" id="KW-1133">Transmembrane helix</keyword>
<evidence type="ECO:0000256" key="2">
    <source>
        <dbReference type="ARBA" id="ARBA00011738"/>
    </source>
</evidence>
<dbReference type="InterPro" id="IPR001360">
    <property type="entry name" value="Glyco_hydro_1"/>
</dbReference>
<evidence type="ECO:0000256" key="7">
    <source>
        <dbReference type="SAM" id="Phobius"/>
    </source>
</evidence>
<evidence type="ECO:0000256" key="4">
    <source>
        <dbReference type="ARBA" id="ARBA00023180"/>
    </source>
</evidence>
<dbReference type="PROSITE" id="PS00653">
    <property type="entry name" value="GLYCOSYL_HYDROL_F1_2"/>
    <property type="match status" value="1"/>
</dbReference>
<dbReference type="Pfam" id="PF00232">
    <property type="entry name" value="Glyco_hydro_1"/>
    <property type="match status" value="1"/>
</dbReference>
<keyword evidence="3" id="KW-0378">Hydrolase</keyword>
<evidence type="ECO:0000256" key="5">
    <source>
        <dbReference type="ARBA" id="ARBA00023295"/>
    </source>
</evidence>
<protein>
    <recommendedName>
        <fullName evidence="10">Beta-glucosidase</fullName>
    </recommendedName>
</protein>
<dbReference type="SUPFAM" id="SSF51445">
    <property type="entry name" value="(Trans)glycosidases"/>
    <property type="match status" value="1"/>
</dbReference>
<evidence type="ECO:0008006" key="10">
    <source>
        <dbReference type="Google" id="ProtNLM"/>
    </source>
</evidence>
<dbReference type="InterPro" id="IPR033132">
    <property type="entry name" value="GH_1_N_CS"/>
</dbReference>
<keyword evidence="5" id="KW-0326">Glycosidase</keyword>
<comment type="subunit">
    <text evidence="2">Homodimer.</text>
</comment>
<dbReference type="PANTHER" id="PTHR10353">
    <property type="entry name" value="GLYCOSYL HYDROLASE"/>
    <property type="match status" value="1"/>
</dbReference>
<accession>A0AA39HZW8</accession>
<reference evidence="8" key="1">
    <citation type="submission" date="2023-06" db="EMBL/GenBank/DDBJ databases">
        <title>Genomic analysis of the entomopathogenic nematode Steinernema hermaphroditum.</title>
        <authorList>
            <person name="Schwarz E.M."/>
            <person name="Heppert J.K."/>
            <person name="Baniya A."/>
            <person name="Schwartz H.T."/>
            <person name="Tan C.-H."/>
            <person name="Antoshechkin I."/>
            <person name="Sternberg P.W."/>
            <person name="Goodrich-Blair H."/>
            <person name="Dillman A.R."/>
        </authorList>
    </citation>
    <scope>NUCLEOTIDE SEQUENCE</scope>
    <source>
        <strain evidence="8">PS9179</strain>
        <tissue evidence="8">Whole animal</tissue>
    </source>
</reference>
<gene>
    <name evidence="8" type="ORF">QR680_007256</name>
</gene>
<dbReference type="Gene3D" id="3.20.20.80">
    <property type="entry name" value="Glycosidases"/>
    <property type="match status" value="1"/>
</dbReference>
<dbReference type="PRINTS" id="PR00131">
    <property type="entry name" value="GLHYDRLASE1"/>
</dbReference>
<keyword evidence="7" id="KW-0812">Transmembrane</keyword>
<dbReference type="FunFam" id="3.20.20.80:FF:000013">
    <property type="entry name" value="lactase-phlorizin hydrolase"/>
    <property type="match status" value="1"/>
</dbReference>
<dbReference type="InterPro" id="IPR017853">
    <property type="entry name" value="GH"/>
</dbReference>
<evidence type="ECO:0000256" key="3">
    <source>
        <dbReference type="ARBA" id="ARBA00022801"/>
    </source>
</evidence>
<dbReference type="EMBL" id="JAUCMV010000003">
    <property type="protein sequence ID" value="KAK0414299.1"/>
    <property type="molecule type" value="Genomic_DNA"/>
</dbReference>
<keyword evidence="4" id="KW-0325">Glycoprotein</keyword>
<name>A0AA39HZW8_9BILA</name>
<feature type="transmembrane region" description="Helical" evidence="7">
    <location>
        <begin position="23"/>
        <end position="43"/>
    </location>
</feature>